<dbReference type="RefSeq" id="WP_139455881.1">
    <property type="nucleotide sequence ID" value="NZ_VDCH01000001.1"/>
</dbReference>
<dbReference type="PROSITE" id="PS50110">
    <property type="entry name" value="RESPONSE_REGULATORY"/>
    <property type="match status" value="1"/>
</dbReference>
<dbReference type="Gene3D" id="1.10.10.10">
    <property type="entry name" value="Winged helix-like DNA-binding domain superfamily/Winged helix DNA-binding domain"/>
    <property type="match status" value="1"/>
</dbReference>
<dbReference type="Gene3D" id="3.40.50.2300">
    <property type="match status" value="1"/>
</dbReference>
<dbReference type="AlphaFoldDB" id="A0A5C4SCB4"/>
<dbReference type="InterPro" id="IPR016032">
    <property type="entry name" value="Sig_transdc_resp-reg_C-effctor"/>
</dbReference>
<dbReference type="GO" id="GO:0000156">
    <property type="term" value="F:phosphorelay response regulator activity"/>
    <property type="evidence" value="ECO:0007669"/>
    <property type="project" value="TreeGrafter"/>
</dbReference>
<keyword evidence="3" id="KW-0805">Transcription regulation</keyword>
<feature type="modified residue" description="4-aspartylphosphate" evidence="6">
    <location>
        <position position="55"/>
    </location>
</feature>
<keyword evidence="1 6" id="KW-0597">Phosphoprotein</keyword>
<dbReference type="Pfam" id="PF00486">
    <property type="entry name" value="Trans_reg_C"/>
    <property type="match status" value="1"/>
</dbReference>
<feature type="domain" description="Response regulatory" evidence="8">
    <location>
        <begin position="6"/>
        <end position="119"/>
    </location>
</feature>
<dbReference type="InterPro" id="IPR001867">
    <property type="entry name" value="OmpR/PhoB-type_DNA-bd"/>
</dbReference>
<proteinExistence type="predicted"/>
<dbReference type="OrthoDB" id="9784252at2"/>
<dbReference type="SUPFAM" id="SSF46894">
    <property type="entry name" value="C-terminal effector domain of the bipartite response regulators"/>
    <property type="match status" value="1"/>
</dbReference>
<evidence type="ECO:0000313" key="11">
    <source>
        <dbReference type="Proteomes" id="UP000308271"/>
    </source>
</evidence>
<dbReference type="Proteomes" id="UP000308271">
    <property type="component" value="Unassembled WGS sequence"/>
</dbReference>
<dbReference type="SMART" id="SM00448">
    <property type="entry name" value="REC"/>
    <property type="match status" value="1"/>
</dbReference>
<evidence type="ECO:0000259" key="9">
    <source>
        <dbReference type="PROSITE" id="PS51755"/>
    </source>
</evidence>
<dbReference type="Pfam" id="PF00072">
    <property type="entry name" value="Response_reg"/>
    <property type="match status" value="1"/>
</dbReference>
<dbReference type="InterPro" id="IPR001789">
    <property type="entry name" value="Sig_transdc_resp-reg_receiver"/>
</dbReference>
<evidence type="ECO:0000256" key="3">
    <source>
        <dbReference type="ARBA" id="ARBA00023015"/>
    </source>
</evidence>
<evidence type="ECO:0000256" key="1">
    <source>
        <dbReference type="ARBA" id="ARBA00022553"/>
    </source>
</evidence>
<dbReference type="PROSITE" id="PS51755">
    <property type="entry name" value="OMPR_PHOB"/>
    <property type="match status" value="1"/>
</dbReference>
<dbReference type="InterPro" id="IPR039420">
    <property type="entry name" value="WalR-like"/>
</dbReference>
<dbReference type="CDD" id="cd00383">
    <property type="entry name" value="trans_reg_C"/>
    <property type="match status" value="1"/>
</dbReference>
<dbReference type="GO" id="GO:0005829">
    <property type="term" value="C:cytosol"/>
    <property type="evidence" value="ECO:0007669"/>
    <property type="project" value="TreeGrafter"/>
</dbReference>
<dbReference type="EMBL" id="VDCH01000001">
    <property type="protein sequence ID" value="TNJ40411.1"/>
    <property type="molecule type" value="Genomic_DNA"/>
</dbReference>
<accession>A0A5C4SCB4</accession>
<protein>
    <submittedName>
        <fullName evidence="10">Response regulator transcription factor</fullName>
    </submittedName>
</protein>
<dbReference type="SMART" id="SM00862">
    <property type="entry name" value="Trans_reg_C"/>
    <property type="match status" value="1"/>
</dbReference>
<feature type="domain" description="OmpR/PhoB-type" evidence="9">
    <location>
        <begin position="140"/>
        <end position="241"/>
    </location>
</feature>
<sequence>MADHYKIIVVEDDRDFRESMVEYLSLAGIDVTGVSSALEFYNSMTRQPYQIAVLDIGLPDQNGLVLAEFIRKNTDTRIVMLTAQASLDSKISAYRSGADIYLVKPIDFAELVATIQSLLGRINADAELEGQEQRQPVERQPARANEPVGWSLLRQECCLLAPQGRKVSLTSKEFDLLEKLAASASEVVERQALLQALAYENDELGNKALDALIHRLRRKKDELEIRIPLKTIHGVGYSFAEPIVIV</sequence>
<dbReference type="GO" id="GO:0032993">
    <property type="term" value="C:protein-DNA complex"/>
    <property type="evidence" value="ECO:0007669"/>
    <property type="project" value="TreeGrafter"/>
</dbReference>
<comment type="caution">
    <text evidence="10">The sequence shown here is derived from an EMBL/GenBank/DDBJ whole genome shotgun (WGS) entry which is preliminary data.</text>
</comment>
<dbReference type="InterPro" id="IPR011006">
    <property type="entry name" value="CheY-like_superfamily"/>
</dbReference>
<dbReference type="PANTHER" id="PTHR48111">
    <property type="entry name" value="REGULATOR OF RPOS"/>
    <property type="match status" value="1"/>
</dbReference>
<reference evidence="10 11" key="1">
    <citation type="submission" date="2019-05" db="EMBL/GenBank/DDBJ databases">
        <title>Draft Whole-Genome sequence of the green sulfur bacterium Chlorobaculum thiosulfatiphilum DSM 249.</title>
        <authorList>
            <person name="Meyer T.E."/>
            <person name="Kyndt J.A."/>
        </authorList>
    </citation>
    <scope>NUCLEOTIDE SEQUENCE [LARGE SCALE GENOMIC DNA]</scope>
    <source>
        <strain evidence="10 11">DSM 249</strain>
    </source>
</reference>
<keyword evidence="5" id="KW-0804">Transcription</keyword>
<evidence type="ECO:0000259" key="8">
    <source>
        <dbReference type="PROSITE" id="PS50110"/>
    </source>
</evidence>
<dbReference type="GO" id="GO:0000976">
    <property type="term" value="F:transcription cis-regulatory region binding"/>
    <property type="evidence" value="ECO:0007669"/>
    <property type="project" value="TreeGrafter"/>
</dbReference>
<keyword evidence="2" id="KW-0902">Two-component regulatory system</keyword>
<dbReference type="GO" id="GO:0006355">
    <property type="term" value="P:regulation of DNA-templated transcription"/>
    <property type="evidence" value="ECO:0007669"/>
    <property type="project" value="InterPro"/>
</dbReference>
<evidence type="ECO:0000256" key="7">
    <source>
        <dbReference type="PROSITE-ProRule" id="PRU01091"/>
    </source>
</evidence>
<dbReference type="PANTHER" id="PTHR48111:SF1">
    <property type="entry name" value="TWO-COMPONENT RESPONSE REGULATOR ORR33"/>
    <property type="match status" value="1"/>
</dbReference>
<feature type="DNA-binding region" description="OmpR/PhoB-type" evidence="7">
    <location>
        <begin position="140"/>
        <end position="241"/>
    </location>
</feature>
<evidence type="ECO:0000256" key="5">
    <source>
        <dbReference type="ARBA" id="ARBA00023163"/>
    </source>
</evidence>
<keyword evidence="4 7" id="KW-0238">DNA-binding</keyword>
<evidence type="ECO:0000256" key="2">
    <source>
        <dbReference type="ARBA" id="ARBA00023012"/>
    </source>
</evidence>
<evidence type="ECO:0000313" key="10">
    <source>
        <dbReference type="EMBL" id="TNJ40411.1"/>
    </source>
</evidence>
<keyword evidence="11" id="KW-1185">Reference proteome</keyword>
<dbReference type="SUPFAM" id="SSF52172">
    <property type="entry name" value="CheY-like"/>
    <property type="match status" value="1"/>
</dbReference>
<gene>
    <name evidence="10" type="ORF">FGF66_01280</name>
</gene>
<organism evidence="10 11">
    <name type="scientific">Chlorobaculum thiosulfatiphilum</name>
    <name type="common">Chlorobium limicola f.sp. thiosulfatophilum</name>
    <dbReference type="NCBI Taxonomy" id="115852"/>
    <lineage>
        <taxon>Bacteria</taxon>
        <taxon>Pseudomonadati</taxon>
        <taxon>Chlorobiota</taxon>
        <taxon>Chlorobiia</taxon>
        <taxon>Chlorobiales</taxon>
        <taxon>Chlorobiaceae</taxon>
        <taxon>Chlorobaculum</taxon>
    </lineage>
</organism>
<evidence type="ECO:0000256" key="4">
    <source>
        <dbReference type="ARBA" id="ARBA00023125"/>
    </source>
</evidence>
<evidence type="ECO:0000256" key="6">
    <source>
        <dbReference type="PROSITE-ProRule" id="PRU00169"/>
    </source>
</evidence>
<name>A0A5C4SCB4_CHLTI</name>
<dbReference type="InterPro" id="IPR036388">
    <property type="entry name" value="WH-like_DNA-bd_sf"/>
</dbReference>